<dbReference type="PANTHER" id="PTHR34322">
    <property type="entry name" value="TRANSPOSASE, Y1_TNP DOMAIN-CONTAINING"/>
    <property type="match status" value="1"/>
</dbReference>
<gene>
    <name evidence="1" type="ORF">CWB98_23240</name>
</gene>
<dbReference type="Gene3D" id="3.30.70.1290">
    <property type="entry name" value="Transposase IS200-like"/>
    <property type="match status" value="1"/>
</dbReference>
<evidence type="ECO:0000313" key="1">
    <source>
        <dbReference type="EMBL" id="TMP30579.1"/>
    </source>
</evidence>
<dbReference type="GO" id="GO:0004803">
    <property type="term" value="F:transposase activity"/>
    <property type="evidence" value="ECO:0007669"/>
    <property type="project" value="InterPro"/>
</dbReference>
<organism evidence="1 2">
    <name type="scientific">Pseudoalteromonas rubra</name>
    <dbReference type="NCBI Taxonomy" id="43658"/>
    <lineage>
        <taxon>Bacteria</taxon>
        <taxon>Pseudomonadati</taxon>
        <taxon>Pseudomonadota</taxon>
        <taxon>Gammaproteobacteria</taxon>
        <taxon>Alteromonadales</taxon>
        <taxon>Pseudoalteromonadaceae</taxon>
        <taxon>Pseudoalteromonas</taxon>
    </lineage>
</organism>
<evidence type="ECO:0000313" key="2">
    <source>
        <dbReference type="Proteomes" id="UP000306719"/>
    </source>
</evidence>
<comment type="caution">
    <text evidence="1">The sequence shown here is derived from an EMBL/GenBank/DDBJ whole genome shotgun (WGS) entry which is preliminary data.</text>
</comment>
<sequence length="111" mass="12696">WLTQKFIKGDELSVSEQSMLADDIAEFRIRLASISWFMRVLNEDIARRANKEDGCTGRFWEGRFKSQALLDEAALAACMAYVDLNPVRAKMAETPETSDYVSIKKRIECAR</sequence>
<feature type="non-terminal residue" evidence="1">
    <location>
        <position position="1"/>
    </location>
</feature>
<feature type="non-terminal residue" evidence="1">
    <location>
        <position position="111"/>
    </location>
</feature>
<dbReference type="InterPro" id="IPR036515">
    <property type="entry name" value="Transposase_17_sf"/>
</dbReference>
<dbReference type="EMBL" id="PNCJ01000065">
    <property type="protein sequence ID" value="TMP30579.1"/>
    <property type="molecule type" value="Genomic_DNA"/>
</dbReference>
<reference evidence="2" key="2">
    <citation type="submission" date="2019-06" db="EMBL/GenBank/DDBJ databases">
        <title>Co-occurence of chitin degradation, pigmentation and bioactivity in marine Pseudoalteromonas.</title>
        <authorList>
            <person name="Sonnenschein E.C."/>
            <person name="Bech P.K."/>
        </authorList>
    </citation>
    <scope>NUCLEOTIDE SEQUENCE [LARGE SCALE GENOMIC DNA]</scope>
    <source>
        <strain evidence="2">S2599</strain>
    </source>
</reference>
<accession>A0A5S3WPY8</accession>
<dbReference type="AlphaFoldDB" id="A0A5S3WPY8"/>
<protein>
    <submittedName>
        <fullName evidence="1">Transposase</fullName>
    </submittedName>
</protein>
<dbReference type="SUPFAM" id="SSF143422">
    <property type="entry name" value="Transposase IS200-like"/>
    <property type="match status" value="1"/>
</dbReference>
<dbReference type="PANTHER" id="PTHR34322:SF2">
    <property type="entry name" value="TRANSPOSASE IS200-LIKE DOMAIN-CONTAINING PROTEIN"/>
    <property type="match status" value="1"/>
</dbReference>
<dbReference type="Proteomes" id="UP000306719">
    <property type="component" value="Unassembled WGS sequence"/>
</dbReference>
<dbReference type="GO" id="GO:0003677">
    <property type="term" value="F:DNA binding"/>
    <property type="evidence" value="ECO:0007669"/>
    <property type="project" value="InterPro"/>
</dbReference>
<dbReference type="GO" id="GO:0006313">
    <property type="term" value="P:DNA transposition"/>
    <property type="evidence" value="ECO:0007669"/>
    <property type="project" value="InterPro"/>
</dbReference>
<name>A0A5S3WPY8_9GAMM</name>
<reference evidence="1 2" key="1">
    <citation type="submission" date="2018-01" db="EMBL/GenBank/DDBJ databases">
        <authorList>
            <person name="Paulsen S."/>
            <person name="Gram L.K."/>
        </authorList>
    </citation>
    <scope>NUCLEOTIDE SEQUENCE [LARGE SCALE GENOMIC DNA]</scope>
    <source>
        <strain evidence="1 2">S2599</strain>
    </source>
</reference>
<proteinExistence type="predicted"/>